<accession>A0A232EPE8</accession>
<proteinExistence type="predicted"/>
<feature type="non-terminal residue" evidence="2">
    <location>
        <position position="43"/>
    </location>
</feature>
<evidence type="ECO:0000256" key="1">
    <source>
        <dbReference type="SAM" id="MobiDB-lite"/>
    </source>
</evidence>
<organism evidence="2 3">
    <name type="scientific">Trichomalopsis sarcophagae</name>
    <dbReference type="NCBI Taxonomy" id="543379"/>
    <lineage>
        <taxon>Eukaryota</taxon>
        <taxon>Metazoa</taxon>
        <taxon>Ecdysozoa</taxon>
        <taxon>Arthropoda</taxon>
        <taxon>Hexapoda</taxon>
        <taxon>Insecta</taxon>
        <taxon>Pterygota</taxon>
        <taxon>Neoptera</taxon>
        <taxon>Endopterygota</taxon>
        <taxon>Hymenoptera</taxon>
        <taxon>Apocrita</taxon>
        <taxon>Proctotrupomorpha</taxon>
        <taxon>Chalcidoidea</taxon>
        <taxon>Pteromalidae</taxon>
        <taxon>Pteromalinae</taxon>
        <taxon>Trichomalopsis</taxon>
    </lineage>
</organism>
<keyword evidence="3" id="KW-1185">Reference proteome</keyword>
<dbReference type="EMBL" id="NNAY01002937">
    <property type="protein sequence ID" value="OXU20259.1"/>
    <property type="molecule type" value="Genomic_DNA"/>
</dbReference>
<sequence>MAAREATLSLSRTAEVHHGENPDSEEGGTPPTESVGLEKGPTR</sequence>
<evidence type="ECO:0000313" key="3">
    <source>
        <dbReference type="Proteomes" id="UP000215335"/>
    </source>
</evidence>
<comment type="caution">
    <text evidence="2">The sequence shown here is derived from an EMBL/GenBank/DDBJ whole genome shotgun (WGS) entry which is preliminary data.</text>
</comment>
<feature type="region of interest" description="Disordered" evidence="1">
    <location>
        <begin position="1"/>
        <end position="43"/>
    </location>
</feature>
<dbReference type="Proteomes" id="UP000215335">
    <property type="component" value="Unassembled WGS sequence"/>
</dbReference>
<name>A0A232EPE8_9HYME</name>
<reference evidence="2 3" key="1">
    <citation type="journal article" date="2017" name="Curr. Biol.">
        <title>The Evolution of Venom by Co-option of Single-Copy Genes.</title>
        <authorList>
            <person name="Martinson E.O."/>
            <person name="Mrinalini"/>
            <person name="Kelkar Y.D."/>
            <person name="Chang C.H."/>
            <person name="Werren J.H."/>
        </authorList>
    </citation>
    <scope>NUCLEOTIDE SEQUENCE [LARGE SCALE GENOMIC DNA]</scope>
    <source>
        <strain evidence="2 3">Alberta</strain>
        <tissue evidence="2">Whole body</tissue>
    </source>
</reference>
<protein>
    <submittedName>
        <fullName evidence="2">Uncharacterized protein</fullName>
    </submittedName>
</protein>
<gene>
    <name evidence="2" type="ORF">TSAR_004776</name>
</gene>
<evidence type="ECO:0000313" key="2">
    <source>
        <dbReference type="EMBL" id="OXU20259.1"/>
    </source>
</evidence>
<dbReference type="AlphaFoldDB" id="A0A232EPE8"/>